<evidence type="ECO:0000256" key="1">
    <source>
        <dbReference type="SAM" id="Phobius"/>
    </source>
</evidence>
<reference evidence="4" key="1">
    <citation type="journal article" date="2019" name="Int. J. Syst. Evol. Microbiol.">
        <title>The Global Catalogue of Microorganisms (GCM) 10K type strain sequencing project: providing services to taxonomists for standard genome sequencing and annotation.</title>
        <authorList>
            <consortium name="The Broad Institute Genomics Platform"/>
            <consortium name="The Broad Institute Genome Sequencing Center for Infectious Disease"/>
            <person name="Wu L."/>
            <person name="Ma J."/>
        </authorList>
    </citation>
    <scope>NUCLEOTIDE SEQUENCE [LARGE SCALE GENOMIC DNA]</scope>
    <source>
        <strain evidence="4">CGMCC 1.10131</strain>
    </source>
</reference>
<keyword evidence="4" id="KW-1185">Reference proteome</keyword>
<feature type="domain" description="Chlorhexidine efflux transporter" evidence="2">
    <location>
        <begin position="72"/>
        <end position="134"/>
    </location>
</feature>
<dbReference type="InterPro" id="IPR007896">
    <property type="entry name" value="BTP_bacteria"/>
</dbReference>
<name>A0ABQ1I3V5_9ALTE</name>
<dbReference type="Pfam" id="PF05232">
    <property type="entry name" value="BTP"/>
    <property type="match status" value="2"/>
</dbReference>
<accession>A0ABQ1I3V5</accession>
<organism evidence="3 4">
    <name type="scientific">Agarivorans gilvus</name>
    <dbReference type="NCBI Taxonomy" id="680279"/>
    <lineage>
        <taxon>Bacteria</taxon>
        <taxon>Pseudomonadati</taxon>
        <taxon>Pseudomonadota</taxon>
        <taxon>Gammaproteobacteria</taxon>
        <taxon>Alteromonadales</taxon>
        <taxon>Alteromonadaceae</taxon>
        <taxon>Agarivorans</taxon>
    </lineage>
</organism>
<feature type="transmembrane region" description="Helical" evidence="1">
    <location>
        <begin position="12"/>
        <end position="34"/>
    </location>
</feature>
<dbReference type="InterPro" id="IPR058208">
    <property type="entry name" value="PACE"/>
</dbReference>
<protein>
    <submittedName>
        <fullName evidence="3">Membrane protein</fullName>
    </submittedName>
</protein>
<evidence type="ECO:0000313" key="3">
    <source>
        <dbReference type="EMBL" id="GGB07498.1"/>
    </source>
</evidence>
<dbReference type="EMBL" id="BMDY01000011">
    <property type="protein sequence ID" value="GGB07498.1"/>
    <property type="molecule type" value="Genomic_DNA"/>
</dbReference>
<dbReference type="NCBIfam" id="NF033664">
    <property type="entry name" value="PACE_transport"/>
    <property type="match status" value="1"/>
</dbReference>
<dbReference type="Proteomes" id="UP000651977">
    <property type="component" value="Unassembled WGS sequence"/>
</dbReference>
<keyword evidence="1" id="KW-1133">Transmembrane helix</keyword>
<feature type="domain" description="Chlorhexidine efflux transporter" evidence="2">
    <location>
        <begin position="2"/>
        <end position="63"/>
    </location>
</feature>
<proteinExistence type="predicted"/>
<feature type="transmembrane region" description="Helical" evidence="1">
    <location>
        <begin position="112"/>
        <end position="129"/>
    </location>
</feature>
<feature type="transmembrane region" description="Helical" evidence="1">
    <location>
        <begin position="40"/>
        <end position="58"/>
    </location>
</feature>
<evidence type="ECO:0000259" key="2">
    <source>
        <dbReference type="Pfam" id="PF05232"/>
    </source>
</evidence>
<evidence type="ECO:0000313" key="4">
    <source>
        <dbReference type="Proteomes" id="UP000651977"/>
    </source>
</evidence>
<keyword evidence="1" id="KW-0472">Membrane</keyword>
<dbReference type="RefSeq" id="WP_055733033.1">
    <property type="nucleotide sequence ID" value="NZ_BMDY01000011.1"/>
</dbReference>
<gene>
    <name evidence="3" type="ORF">GCM10007414_21060</name>
</gene>
<sequence length="146" mass="16429">MRQTSDRIRHAIGFELVGLLGAMPLMGLLFGVSASHSGPIGLLFSLLATLWNYFYSAWFDRCLAARHGHSSKTFVQRLLHAVGFEAGLLVLTIPILAWWLDLTLLDALVMDLAMIIYYLFFAYAYNVAYDKLFPLEQGQVSLNERA</sequence>
<keyword evidence="1" id="KW-0812">Transmembrane</keyword>
<comment type="caution">
    <text evidence="3">The sequence shown here is derived from an EMBL/GenBank/DDBJ whole genome shotgun (WGS) entry which is preliminary data.</text>
</comment>
<feature type="transmembrane region" description="Helical" evidence="1">
    <location>
        <begin position="78"/>
        <end position="100"/>
    </location>
</feature>